<evidence type="ECO:0000256" key="4">
    <source>
        <dbReference type="ARBA" id="ARBA00007422"/>
    </source>
</evidence>
<dbReference type="GO" id="GO:0006094">
    <property type="term" value="P:gluconeogenesis"/>
    <property type="evidence" value="ECO:0007669"/>
    <property type="project" value="UniProtKB-KW"/>
</dbReference>
<dbReference type="InterPro" id="IPR000652">
    <property type="entry name" value="Triosephosphate_isomerase"/>
</dbReference>
<dbReference type="GO" id="GO:0004807">
    <property type="term" value="F:triose-phosphate isomerase activity"/>
    <property type="evidence" value="ECO:0007669"/>
    <property type="project" value="UniProtKB-EC"/>
</dbReference>
<dbReference type="InterPro" id="IPR020861">
    <property type="entry name" value="Triosephosphate_isomerase_AS"/>
</dbReference>
<comment type="caution">
    <text evidence="12">The sequence shown here is derived from an EMBL/GenBank/DDBJ whole genome shotgun (WGS) entry which is preliminary data.</text>
</comment>
<dbReference type="FunFam" id="3.20.20.70:FF:000016">
    <property type="entry name" value="Triosephosphate isomerase"/>
    <property type="match status" value="1"/>
</dbReference>
<evidence type="ECO:0000256" key="1">
    <source>
        <dbReference type="ARBA" id="ARBA00000474"/>
    </source>
</evidence>
<evidence type="ECO:0000313" key="12">
    <source>
        <dbReference type="EMBL" id="KAF6198222.1"/>
    </source>
</evidence>
<evidence type="ECO:0000313" key="13">
    <source>
        <dbReference type="Proteomes" id="UP000466442"/>
    </source>
</evidence>
<evidence type="ECO:0000256" key="8">
    <source>
        <dbReference type="ARBA" id="ARBA00022432"/>
    </source>
</evidence>
<dbReference type="NCBIfam" id="TIGR00419">
    <property type="entry name" value="tim"/>
    <property type="match status" value="1"/>
</dbReference>
<dbReference type="GO" id="GO:0005829">
    <property type="term" value="C:cytosol"/>
    <property type="evidence" value="ECO:0007669"/>
    <property type="project" value="TreeGrafter"/>
</dbReference>
<dbReference type="OrthoDB" id="6715177at2759"/>
<dbReference type="InterPro" id="IPR035990">
    <property type="entry name" value="TIM_sf"/>
</dbReference>
<sequence>MNTAYYSLGIGVKRAMERGAWRGEQKVVRMLSYSYRCKKLRPWTIMGFGMPFLGGFGGGGDGHGKFKGLDVQLLASDGKIDSSVEDFTTPPMDTEPIEKDRKFVTGGNFKMNGSKKELETIIGRLSKAKLDPNVEVFVSPPAVYMEHTKKLLPKNIALAGQNSYMKEKGPFTGEISPGMIKDVGGTWVILGHSERRKLFGETDDLIGEKICRALHDGLKVVACIGESLEERESGQTEEVILEQLESVASSCCGSWANIVIAYEPIWAIGTGKNATPEQAQEIHCVIRSWIKDNVSECASDVVRIIYGGSVTKDNCAELAKM</sequence>
<dbReference type="GO" id="GO:0046166">
    <property type="term" value="P:glyceraldehyde-3-phosphate biosynthetic process"/>
    <property type="evidence" value="ECO:0007669"/>
    <property type="project" value="TreeGrafter"/>
</dbReference>
<organism evidence="12 13">
    <name type="scientific">Apolygus lucorum</name>
    <name type="common">Small green plant bug</name>
    <name type="synonym">Lygocoris lucorum</name>
    <dbReference type="NCBI Taxonomy" id="248454"/>
    <lineage>
        <taxon>Eukaryota</taxon>
        <taxon>Metazoa</taxon>
        <taxon>Ecdysozoa</taxon>
        <taxon>Arthropoda</taxon>
        <taxon>Hexapoda</taxon>
        <taxon>Insecta</taxon>
        <taxon>Pterygota</taxon>
        <taxon>Neoptera</taxon>
        <taxon>Paraneoptera</taxon>
        <taxon>Hemiptera</taxon>
        <taxon>Heteroptera</taxon>
        <taxon>Panheteroptera</taxon>
        <taxon>Cimicomorpha</taxon>
        <taxon>Miridae</taxon>
        <taxon>Mirini</taxon>
        <taxon>Apolygus</taxon>
    </lineage>
</organism>
<dbReference type="Pfam" id="PF00121">
    <property type="entry name" value="TIM"/>
    <property type="match status" value="1"/>
</dbReference>
<dbReference type="SUPFAM" id="SSF51351">
    <property type="entry name" value="Triosephosphate isomerase (TIM)"/>
    <property type="match status" value="1"/>
</dbReference>
<dbReference type="PROSITE" id="PS51440">
    <property type="entry name" value="TIM_2"/>
    <property type="match status" value="1"/>
</dbReference>
<reference evidence="12" key="1">
    <citation type="journal article" date="2021" name="Mol. Ecol. Resour.">
        <title>Apolygus lucorum genome provides insights into omnivorousness and mesophyll feeding.</title>
        <authorList>
            <person name="Liu Y."/>
            <person name="Liu H."/>
            <person name="Wang H."/>
            <person name="Huang T."/>
            <person name="Liu B."/>
            <person name="Yang B."/>
            <person name="Yin L."/>
            <person name="Li B."/>
            <person name="Zhang Y."/>
            <person name="Zhang S."/>
            <person name="Jiang F."/>
            <person name="Zhang X."/>
            <person name="Ren Y."/>
            <person name="Wang B."/>
            <person name="Wang S."/>
            <person name="Lu Y."/>
            <person name="Wu K."/>
            <person name="Fan W."/>
            <person name="Wang G."/>
        </authorList>
    </citation>
    <scope>NUCLEOTIDE SEQUENCE</scope>
    <source>
        <strain evidence="12">12Hb</strain>
    </source>
</reference>
<dbReference type="EMBL" id="WIXP02000016">
    <property type="protein sequence ID" value="KAF6198222.1"/>
    <property type="molecule type" value="Genomic_DNA"/>
</dbReference>
<evidence type="ECO:0000256" key="9">
    <source>
        <dbReference type="ARBA" id="ARBA00023152"/>
    </source>
</evidence>
<protein>
    <recommendedName>
        <fullName evidence="7 11">Triosephosphate isomerase</fullName>
        <ecNumber evidence="6 11">5.3.1.1</ecNumber>
    </recommendedName>
</protein>
<dbReference type="PANTHER" id="PTHR21139">
    <property type="entry name" value="TRIOSEPHOSPHATE ISOMERASE"/>
    <property type="match status" value="1"/>
</dbReference>
<comment type="subunit">
    <text evidence="5">Homodimer.</text>
</comment>
<proteinExistence type="inferred from homology"/>
<comment type="pathway">
    <text evidence="2 11">Carbohydrate degradation; glycolysis; D-glyceraldehyde 3-phosphate from glycerone phosphate: step 1/1.</text>
</comment>
<dbReference type="GO" id="GO:0019563">
    <property type="term" value="P:glycerol catabolic process"/>
    <property type="evidence" value="ECO:0007669"/>
    <property type="project" value="TreeGrafter"/>
</dbReference>
<comment type="similarity">
    <text evidence="4 11">Belongs to the triosephosphate isomerase family.</text>
</comment>
<comment type="catalytic activity">
    <reaction evidence="1 11">
        <text>D-glyceraldehyde 3-phosphate = dihydroxyacetone phosphate</text>
        <dbReference type="Rhea" id="RHEA:18585"/>
        <dbReference type="ChEBI" id="CHEBI:57642"/>
        <dbReference type="ChEBI" id="CHEBI:59776"/>
        <dbReference type="EC" id="5.3.1.1"/>
    </reaction>
</comment>
<keyword evidence="10 11" id="KW-0413">Isomerase</keyword>
<evidence type="ECO:0000256" key="7">
    <source>
        <dbReference type="ARBA" id="ARBA00019397"/>
    </source>
</evidence>
<dbReference type="GO" id="GO:0006096">
    <property type="term" value="P:glycolytic process"/>
    <property type="evidence" value="ECO:0007669"/>
    <property type="project" value="UniProtKB-KW"/>
</dbReference>
<keyword evidence="13" id="KW-1185">Reference proteome</keyword>
<accession>A0A8S9WN25</accession>
<evidence type="ECO:0000256" key="3">
    <source>
        <dbReference type="ARBA" id="ARBA00004742"/>
    </source>
</evidence>
<dbReference type="Gene3D" id="3.20.20.70">
    <property type="entry name" value="Aldolase class I"/>
    <property type="match status" value="1"/>
</dbReference>
<dbReference type="InterPro" id="IPR022896">
    <property type="entry name" value="TrioseP_Isoase_bac/euk"/>
</dbReference>
<evidence type="ECO:0000256" key="2">
    <source>
        <dbReference type="ARBA" id="ARBA00004680"/>
    </source>
</evidence>
<dbReference type="CDD" id="cd00311">
    <property type="entry name" value="TIM"/>
    <property type="match status" value="1"/>
</dbReference>
<comment type="pathway">
    <text evidence="3 11">Carbohydrate biosynthesis; gluconeogenesis.</text>
</comment>
<dbReference type="PANTHER" id="PTHR21139:SF2">
    <property type="entry name" value="TRIOSEPHOSPHATE ISOMERASE"/>
    <property type="match status" value="1"/>
</dbReference>
<evidence type="ECO:0000256" key="10">
    <source>
        <dbReference type="ARBA" id="ARBA00023235"/>
    </source>
</evidence>
<dbReference type="EC" id="5.3.1.1" evidence="6 11"/>
<name>A0A8S9WN25_APOLU</name>
<evidence type="ECO:0000256" key="5">
    <source>
        <dbReference type="ARBA" id="ARBA00011738"/>
    </source>
</evidence>
<keyword evidence="9 11" id="KW-0324">Glycolysis</keyword>
<dbReference type="Proteomes" id="UP000466442">
    <property type="component" value="Linkage Group LG16"/>
</dbReference>
<evidence type="ECO:0000256" key="11">
    <source>
        <dbReference type="RuleBase" id="RU363013"/>
    </source>
</evidence>
<dbReference type="HAMAP" id="MF_00147_B">
    <property type="entry name" value="TIM_B"/>
    <property type="match status" value="1"/>
</dbReference>
<gene>
    <name evidence="12" type="ORF">GE061_007969</name>
</gene>
<feature type="non-terminal residue" evidence="12">
    <location>
        <position position="321"/>
    </location>
</feature>
<dbReference type="AlphaFoldDB" id="A0A8S9WN25"/>
<dbReference type="PROSITE" id="PS00171">
    <property type="entry name" value="TIM_1"/>
    <property type="match status" value="1"/>
</dbReference>
<keyword evidence="8 11" id="KW-0312">Gluconeogenesis</keyword>
<dbReference type="InterPro" id="IPR013785">
    <property type="entry name" value="Aldolase_TIM"/>
</dbReference>
<evidence type="ECO:0000256" key="6">
    <source>
        <dbReference type="ARBA" id="ARBA00011940"/>
    </source>
</evidence>